<accession>A0A101IIC2</accession>
<dbReference type="EMBL" id="LGHB01000027">
    <property type="protein sequence ID" value="KUK95768.1"/>
    <property type="molecule type" value="Genomic_DNA"/>
</dbReference>
<name>A0A101IIC2_9EURY</name>
<gene>
    <name evidence="1" type="ORF">XD72_1134</name>
    <name evidence="2" type="ORF">XE07_1618</name>
</gene>
<dbReference type="AlphaFoldDB" id="A0A101IIC2"/>
<protein>
    <submittedName>
        <fullName evidence="2">Uncharacterized protein</fullName>
    </submittedName>
</protein>
<evidence type="ECO:0000313" key="2">
    <source>
        <dbReference type="EMBL" id="KUK95768.1"/>
    </source>
</evidence>
<evidence type="ECO:0000313" key="3">
    <source>
        <dbReference type="Proteomes" id="UP000053961"/>
    </source>
</evidence>
<reference evidence="3 4" key="2">
    <citation type="journal article" date="2015" name="MBio">
        <title>Genome-Resolved Metagenomic Analysis Reveals Roles for Candidate Phyla and Other Microbial Community Members in Biogeochemical Transformations in Oil Reservoirs.</title>
        <authorList>
            <person name="Hu P."/>
            <person name="Tom L."/>
            <person name="Singh A."/>
            <person name="Thomas B.C."/>
            <person name="Baker B.J."/>
            <person name="Piceno Y.M."/>
            <person name="Andersen G.L."/>
            <person name="Banfield J.F."/>
        </authorList>
    </citation>
    <scope>NUCLEOTIDE SEQUENCE [LARGE SCALE GENOMIC DNA]</scope>
    <source>
        <strain evidence="1">57_489</strain>
    </source>
</reference>
<comment type="caution">
    <text evidence="2">The sequence shown here is derived from an EMBL/GenBank/DDBJ whole genome shotgun (WGS) entry which is preliminary data.</text>
</comment>
<proteinExistence type="predicted"/>
<dbReference type="Proteomes" id="UP000053961">
    <property type="component" value="Unassembled WGS sequence"/>
</dbReference>
<organism evidence="2 3">
    <name type="scientific">Methanothrix harundinacea</name>
    <dbReference type="NCBI Taxonomy" id="301375"/>
    <lineage>
        <taxon>Archaea</taxon>
        <taxon>Methanobacteriati</taxon>
        <taxon>Methanobacteriota</taxon>
        <taxon>Stenosarchaea group</taxon>
        <taxon>Methanomicrobia</taxon>
        <taxon>Methanotrichales</taxon>
        <taxon>Methanotrichaceae</taxon>
        <taxon>Methanothrix</taxon>
    </lineage>
</organism>
<evidence type="ECO:0000313" key="1">
    <source>
        <dbReference type="EMBL" id="KUK44467.1"/>
    </source>
</evidence>
<dbReference type="PATRIC" id="fig|301375.6.peg.804"/>
<reference evidence="2" key="1">
    <citation type="journal article" date="2015" name="MBio">
        <title>Genome-resolved metagenomic analysis reveals roles for candidate phyla and other microbial community members in biogeochemical transformations in oil reservoirs.</title>
        <authorList>
            <person name="Hu P."/>
            <person name="Tom L."/>
            <person name="Singh A."/>
            <person name="Thomas B.C."/>
            <person name="Baker B.J."/>
            <person name="Piceno Y.M."/>
            <person name="Andersen G.L."/>
            <person name="Banfield J.F."/>
        </authorList>
    </citation>
    <scope>NUCLEOTIDE SEQUENCE [LARGE SCALE GENOMIC DNA]</scope>
    <source>
        <strain evidence="2">56_747</strain>
    </source>
</reference>
<dbReference type="Proteomes" id="UP000057043">
    <property type="component" value="Unassembled WGS sequence"/>
</dbReference>
<dbReference type="EMBL" id="LGFT01000024">
    <property type="protein sequence ID" value="KUK44467.1"/>
    <property type="molecule type" value="Genomic_DNA"/>
</dbReference>
<evidence type="ECO:0000313" key="4">
    <source>
        <dbReference type="Proteomes" id="UP000057043"/>
    </source>
</evidence>
<sequence length="56" mass="6298">MGTPSLMISIAAQESIPLDLAYKVEKGRKRLRIKVDIEERQLLFSGSSGRPEIGRR</sequence>